<evidence type="ECO:0000313" key="10">
    <source>
        <dbReference type="Proteomes" id="UP000221222"/>
    </source>
</evidence>
<dbReference type="EMBL" id="NXFY01000004">
    <property type="protein sequence ID" value="PHO18779.1"/>
    <property type="molecule type" value="Genomic_DNA"/>
</dbReference>
<comment type="similarity">
    <text evidence="5">Belongs to the DEAD box helicase family.</text>
</comment>
<name>A0A2G1DJW8_9BACT</name>
<dbReference type="Gene3D" id="3.40.50.300">
    <property type="entry name" value="P-loop containing nucleotide triphosphate hydrolases"/>
    <property type="match status" value="2"/>
</dbReference>
<protein>
    <submittedName>
        <fullName evidence="9">RNA helicase</fullName>
    </submittedName>
</protein>
<evidence type="ECO:0000256" key="2">
    <source>
        <dbReference type="ARBA" id="ARBA00022801"/>
    </source>
</evidence>
<keyword evidence="3 9" id="KW-0347">Helicase</keyword>
<dbReference type="InterPro" id="IPR044742">
    <property type="entry name" value="DEAD/DEAH_RhlB"/>
</dbReference>
<evidence type="ECO:0000313" key="9">
    <source>
        <dbReference type="EMBL" id="PHO18779.1"/>
    </source>
</evidence>
<feature type="compositionally biased region" description="Basic and acidic residues" evidence="6">
    <location>
        <begin position="386"/>
        <end position="396"/>
    </location>
</feature>
<sequence length="396" mass="44875">MQKKTIPVILTGKDIIASAKSGTGKTAAFLLPIIEKLKDEIDYSKIRVPRVLIIVPTRELVKQISQNLKDYSKYLDIKQSVAFGGVNNKTQAQKIQNGTDIIIATPGRLIDHIQNNAINISSVNHIVLDEADTMLDMGFLKEIEIILSQTSAYKQIMMFSATISQNVKKLAKAYLNNPTIIELTDVRQRVNIIEHTAYKVDSFKKIEMLSYLIGSKNYEKVLVFVNTKKAADEITQHFNLDGLKTLCIHGDIKQSGRNKAIKQFKSGEIRVLVATDIAARGIDIENLEYVVNFELPQSTDDFTHRVGRTGRANKKGNAITLICAKEYKELENIEKDLMITIKREVLEGFELTEKQPRIFKPKKKKLTQKKKVEKPTKKASSKKTTKRDANRSFRRK</sequence>
<evidence type="ECO:0000256" key="1">
    <source>
        <dbReference type="ARBA" id="ARBA00022741"/>
    </source>
</evidence>
<dbReference type="InterPro" id="IPR027417">
    <property type="entry name" value="P-loop_NTPase"/>
</dbReference>
<evidence type="ECO:0000256" key="3">
    <source>
        <dbReference type="ARBA" id="ARBA00022806"/>
    </source>
</evidence>
<dbReference type="RefSeq" id="WP_099341837.1">
    <property type="nucleotide sequence ID" value="NZ_CP032098.1"/>
</dbReference>
<dbReference type="GO" id="GO:0016787">
    <property type="term" value="F:hydrolase activity"/>
    <property type="evidence" value="ECO:0007669"/>
    <property type="project" value="UniProtKB-KW"/>
</dbReference>
<keyword evidence="2" id="KW-0378">Hydrolase</keyword>
<keyword evidence="10" id="KW-1185">Reference proteome</keyword>
<dbReference type="AlphaFoldDB" id="A0A2G1DJW8"/>
<feature type="compositionally biased region" description="Basic residues" evidence="6">
    <location>
        <begin position="360"/>
        <end position="385"/>
    </location>
</feature>
<keyword evidence="4" id="KW-0067">ATP-binding</keyword>
<dbReference type="CDD" id="cd00268">
    <property type="entry name" value="DEADc"/>
    <property type="match status" value="1"/>
</dbReference>
<dbReference type="InterPro" id="IPR011545">
    <property type="entry name" value="DEAD/DEAH_box_helicase_dom"/>
</dbReference>
<dbReference type="Pfam" id="PF00270">
    <property type="entry name" value="DEAD"/>
    <property type="match status" value="1"/>
</dbReference>
<dbReference type="GO" id="GO:0003676">
    <property type="term" value="F:nucleic acid binding"/>
    <property type="evidence" value="ECO:0007669"/>
    <property type="project" value="InterPro"/>
</dbReference>
<reference evidence="9 10" key="1">
    <citation type="submission" date="2017-09" db="EMBL/GenBank/DDBJ databases">
        <title>Arcobacter canalis sp. nov., a new species isolated from a water canal contaminated with urban sewage.</title>
        <authorList>
            <person name="Perez-Cataluna A."/>
            <person name="Salas-Masso N."/>
            <person name="Figueras M.J."/>
        </authorList>
    </citation>
    <scope>NUCLEOTIDE SEQUENCE [LARGE SCALE GENOMIC DNA]</scope>
    <source>
        <strain evidence="9 10">F98-3</strain>
    </source>
</reference>
<comment type="caution">
    <text evidence="9">The sequence shown here is derived from an EMBL/GenBank/DDBJ whole genome shotgun (WGS) entry which is preliminary data.</text>
</comment>
<dbReference type="InterPro" id="IPR001650">
    <property type="entry name" value="Helicase_C-like"/>
</dbReference>
<dbReference type="SMART" id="SM00490">
    <property type="entry name" value="HELICc"/>
    <property type="match status" value="1"/>
</dbReference>
<evidence type="ECO:0000259" key="8">
    <source>
        <dbReference type="PROSITE" id="PS51194"/>
    </source>
</evidence>
<evidence type="ECO:0000256" key="6">
    <source>
        <dbReference type="SAM" id="MobiDB-lite"/>
    </source>
</evidence>
<feature type="domain" description="Helicase C-terminal" evidence="8">
    <location>
        <begin position="205"/>
        <end position="357"/>
    </location>
</feature>
<dbReference type="CDD" id="cd18787">
    <property type="entry name" value="SF2_C_DEAD"/>
    <property type="match status" value="1"/>
</dbReference>
<evidence type="ECO:0000256" key="4">
    <source>
        <dbReference type="ARBA" id="ARBA00022840"/>
    </source>
</evidence>
<feature type="region of interest" description="Disordered" evidence="6">
    <location>
        <begin position="360"/>
        <end position="396"/>
    </location>
</feature>
<dbReference type="SUPFAM" id="SSF52540">
    <property type="entry name" value="P-loop containing nucleoside triphosphate hydrolases"/>
    <property type="match status" value="1"/>
</dbReference>
<dbReference type="GO" id="GO:0005524">
    <property type="term" value="F:ATP binding"/>
    <property type="evidence" value="ECO:0007669"/>
    <property type="project" value="UniProtKB-KW"/>
</dbReference>
<dbReference type="InterPro" id="IPR014001">
    <property type="entry name" value="Helicase_ATP-bd"/>
</dbReference>
<dbReference type="Pfam" id="PF00271">
    <property type="entry name" value="Helicase_C"/>
    <property type="match status" value="1"/>
</dbReference>
<dbReference type="PANTHER" id="PTHR47959">
    <property type="entry name" value="ATP-DEPENDENT RNA HELICASE RHLE-RELATED"/>
    <property type="match status" value="1"/>
</dbReference>
<dbReference type="PANTHER" id="PTHR47959:SF13">
    <property type="entry name" value="ATP-DEPENDENT RNA HELICASE RHLE"/>
    <property type="match status" value="1"/>
</dbReference>
<organism evidence="9 10">
    <name type="scientific">Malaciobacter molluscorum LMG 25693</name>
    <dbReference type="NCBI Taxonomy" id="870501"/>
    <lineage>
        <taxon>Bacteria</taxon>
        <taxon>Pseudomonadati</taxon>
        <taxon>Campylobacterota</taxon>
        <taxon>Epsilonproteobacteria</taxon>
        <taxon>Campylobacterales</taxon>
        <taxon>Arcobacteraceae</taxon>
        <taxon>Malaciobacter</taxon>
    </lineage>
</organism>
<accession>A0A2G1DJW8</accession>
<evidence type="ECO:0000259" key="7">
    <source>
        <dbReference type="PROSITE" id="PS51192"/>
    </source>
</evidence>
<proteinExistence type="inferred from homology"/>
<dbReference type="SMART" id="SM00487">
    <property type="entry name" value="DEXDc"/>
    <property type="match status" value="1"/>
</dbReference>
<dbReference type="PROSITE" id="PS51192">
    <property type="entry name" value="HELICASE_ATP_BIND_1"/>
    <property type="match status" value="1"/>
</dbReference>
<gene>
    <name evidence="9" type="ORF">CPU12_04255</name>
</gene>
<dbReference type="GO" id="GO:0005829">
    <property type="term" value="C:cytosol"/>
    <property type="evidence" value="ECO:0007669"/>
    <property type="project" value="TreeGrafter"/>
</dbReference>
<evidence type="ECO:0000256" key="5">
    <source>
        <dbReference type="ARBA" id="ARBA00038437"/>
    </source>
</evidence>
<keyword evidence="1" id="KW-0547">Nucleotide-binding</keyword>
<dbReference type="PROSITE" id="PS51194">
    <property type="entry name" value="HELICASE_CTER"/>
    <property type="match status" value="1"/>
</dbReference>
<dbReference type="InterPro" id="IPR050079">
    <property type="entry name" value="DEAD_box_RNA_helicase"/>
</dbReference>
<dbReference type="GO" id="GO:0003724">
    <property type="term" value="F:RNA helicase activity"/>
    <property type="evidence" value="ECO:0007669"/>
    <property type="project" value="TreeGrafter"/>
</dbReference>
<dbReference type="Proteomes" id="UP000221222">
    <property type="component" value="Unassembled WGS sequence"/>
</dbReference>
<feature type="domain" description="Helicase ATP-binding" evidence="7">
    <location>
        <begin position="6"/>
        <end position="181"/>
    </location>
</feature>